<evidence type="ECO:0000256" key="4">
    <source>
        <dbReference type="ARBA" id="ARBA00023004"/>
    </source>
</evidence>
<organism evidence="8 9">
    <name type="scientific">Cymbomonas tetramitiformis</name>
    <dbReference type="NCBI Taxonomy" id="36881"/>
    <lineage>
        <taxon>Eukaryota</taxon>
        <taxon>Viridiplantae</taxon>
        <taxon>Chlorophyta</taxon>
        <taxon>Pyramimonadophyceae</taxon>
        <taxon>Pyramimonadales</taxon>
        <taxon>Pyramimonadaceae</taxon>
        <taxon>Cymbomonas</taxon>
    </lineage>
</organism>
<feature type="binding site" evidence="7">
    <location>
        <position position="264"/>
    </location>
    <ligand>
        <name>Fe cation</name>
        <dbReference type="ChEBI" id="CHEBI:24875"/>
        <note>catalytic</note>
    </ligand>
</feature>
<dbReference type="GO" id="GO:0009570">
    <property type="term" value="C:chloroplast stroma"/>
    <property type="evidence" value="ECO:0007669"/>
    <property type="project" value="TreeGrafter"/>
</dbReference>
<dbReference type="PANTHER" id="PTHR10543">
    <property type="entry name" value="BETA-CAROTENE DIOXYGENASE"/>
    <property type="match status" value="1"/>
</dbReference>
<sequence>MLSTGLVSNVPRAHRPSVSFRVRQGFQTSRVLSSDKAFFRARDVCCNIARLQVRCAKTAGIEQVAGQETPSWVERFSHNPALSGNFAPVCHELTLDGISVTGTLPAHLNGLYLRNGPNPVFEPITDYHWFDGCGMVHYVRLRGKDNSAAYGCRFVRTRGFEEEQAAGKRLYVSIRDPPLPIEILRGLVSKAKNWARPDAPYWVIQQPNFANNGLTYHAGRLLATYEAGSAYQLDVSPELATLGVCTFGDSLGTGDFWAENFTAHPKICPITGEMIYIGYNLVPLDGTPCVTVGIVDAAGRVCHRTTVATSRASMQHDVAITTTRTILLDGPLVFSLEKSMAAENPFDFDRDARSRFGVLPRRGSTEEIVWIEADPGFSFHVLNAWDDPENPDQVVLFTYRMLETSALGMADVFSSLEAPDSGSTTDCEEKARLHRVVLNVPEARVLESETVCDIYSDFPCMNPNYVGRHTRYGWSAGISMPLTSIPTFDAILKHDLSNGQTVRRPLGAGRACGDILFVPTPTDASEGEDDGHVLVMTHIINEDRAELLILDAQDIMAEPAAVVHIPVRVPFGFHCEYVPGPFADWA</sequence>
<evidence type="ECO:0000256" key="5">
    <source>
        <dbReference type="ARBA" id="ARBA00039084"/>
    </source>
</evidence>
<keyword evidence="2 7" id="KW-0479">Metal-binding</keyword>
<evidence type="ECO:0000256" key="2">
    <source>
        <dbReference type="ARBA" id="ARBA00022723"/>
    </source>
</evidence>
<evidence type="ECO:0000313" key="8">
    <source>
        <dbReference type="EMBL" id="KAK3233395.1"/>
    </source>
</evidence>
<evidence type="ECO:0000256" key="1">
    <source>
        <dbReference type="ARBA" id="ARBA00006787"/>
    </source>
</evidence>
<name>A0AAE0ENX0_9CHLO</name>
<keyword evidence="3" id="KW-0560">Oxidoreductase</keyword>
<proteinExistence type="inferred from homology"/>
<accession>A0AAE0ENX0</accession>
<dbReference type="EMBL" id="LGRX02035726">
    <property type="protein sequence ID" value="KAK3233395.1"/>
    <property type="molecule type" value="Genomic_DNA"/>
</dbReference>
<gene>
    <name evidence="8" type="ORF">CYMTET_56309</name>
</gene>
<comment type="catalytic activity">
    <reaction evidence="6">
        <text>all-trans-zeaxanthin + 2 O2 = 4,9-dimethyldodeca-2,4,6,8,10-pentaenedial + 2 (3R)-hydroxy-beta-ionone</text>
        <dbReference type="Rhea" id="RHEA:26393"/>
        <dbReference type="ChEBI" id="CHEBI:15379"/>
        <dbReference type="ChEBI" id="CHEBI:27547"/>
        <dbReference type="ChEBI" id="CHEBI:53171"/>
        <dbReference type="ChEBI" id="CHEBI:53173"/>
        <dbReference type="EC" id="1.14.99.n4"/>
    </reaction>
</comment>
<comment type="cofactor">
    <cofactor evidence="7">
        <name>Fe(2+)</name>
        <dbReference type="ChEBI" id="CHEBI:29033"/>
    </cofactor>
    <text evidence="7">Binds 1 Fe(2+) ion per subunit.</text>
</comment>
<dbReference type="InterPro" id="IPR004294">
    <property type="entry name" value="Carotenoid_Oase"/>
</dbReference>
<dbReference type="Pfam" id="PF03055">
    <property type="entry name" value="RPE65"/>
    <property type="match status" value="1"/>
</dbReference>
<evidence type="ECO:0000256" key="3">
    <source>
        <dbReference type="ARBA" id="ARBA00023002"/>
    </source>
</evidence>
<feature type="binding site" evidence="7">
    <location>
        <position position="380"/>
    </location>
    <ligand>
        <name>Fe cation</name>
        <dbReference type="ChEBI" id="CHEBI:24875"/>
        <note>catalytic</note>
    </ligand>
</feature>
<protein>
    <recommendedName>
        <fullName evidence="5">carotenoid 9,10-dioxygenase</fullName>
        <ecNumber evidence="5">1.14.99.n4</ecNumber>
    </recommendedName>
</protein>
<dbReference type="GO" id="GO:0046872">
    <property type="term" value="F:metal ion binding"/>
    <property type="evidence" value="ECO:0007669"/>
    <property type="project" value="UniProtKB-KW"/>
</dbReference>
<dbReference type="Proteomes" id="UP001190700">
    <property type="component" value="Unassembled WGS sequence"/>
</dbReference>
<dbReference type="EC" id="1.14.99.n4" evidence="5"/>
<keyword evidence="9" id="KW-1185">Reference proteome</keyword>
<dbReference type="AlphaFoldDB" id="A0AAE0ENX0"/>
<feature type="binding site" evidence="7">
    <location>
        <position position="316"/>
    </location>
    <ligand>
        <name>Fe cation</name>
        <dbReference type="ChEBI" id="CHEBI:24875"/>
        <note>catalytic</note>
    </ligand>
</feature>
<dbReference type="GO" id="GO:0010436">
    <property type="term" value="F:carotenoid dioxygenase activity"/>
    <property type="evidence" value="ECO:0007669"/>
    <property type="project" value="TreeGrafter"/>
</dbReference>
<dbReference type="GO" id="GO:0016121">
    <property type="term" value="P:carotene catabolic process"/>
    <property type="evidence" value="ECO:0007669"/>
    <property type="project" value="TreeGrafter"/>
</dbReference>
<comment type="similarity">
    <text evidence="1">Belongs to the carotenoid oxygenase family.</text>
</comment>
<comment type="caution">
    <text evidence="8">The sequence shown here is derived from an EMBL/GenBank/DDBJ whole genome shotgun (WGS) entry which is preliminary data.</text>
</comment>
<dbReference type="PANTHER" id="PTHR10543:SF89">
    <property type="entry name" value="CAROTENOID 9,10(9',10')-CLEAVAGE DIOXYGENASE 1"/>
    <property type="match status" value="1"/>
</dbReference>
<evidence type="ECO:0000256" key="6">
    <source>
        <dbReference type="ARBA" id="ARBA00048709"/>
    </source>
</evidence>
<evidence type="ECO:0000256" key="7">
    <source>
        <dbReference type="PIRSR" id="PIRSR604294-1"/>
    </source>
</evidence>
<reference evidence="8 9" key="1">
    <citation type="journal article" date="2015" name="Genome Biol. Evol.">
        <title>Comparative Genomics of a Bacterivorous Green Alga Reveals Evolutionary Causalities and Consequences of Phago-Mixotrophic Mode of Nutrition.</title>
        <authorList>
            <person name="Burns J.A."/>
            <person name="Paasch A."/>
            <person name="Narechania A."/>
            <person name="Kim E."/>
        </authorList>
    </citation>
    <scope>NUCLEOTIDE SEQUENCE [LARGE SCALE GENOMIC DNA]</scope>
    <source>
        <strain evidence="8 9">PLY_AMNH</strain>
    </source>
</reference>
<keyword evidence="4 7" id="KW-0408">Iron</keyword>
<feature type="binding site" evidence="7">
    <location>
        <position position="574"/>
    </location>
    <ligand>
        <name>Fe cation</name>
        <dbReference type="ChEBI" id="CHEBI:24875"/>
        <note>catalytic</note>
    </ligand>
</feature>
<evidence type="ECO:0000313" key="9">
    <source>
        <dbReference type="Proteomes" id="UP001190700"/>
    </source>
</evidence>